<evidence type="ECO:0000256" key="4">
    <source>
        <dbReference type="ARBA" id="ARBA00023002"/>
    </source>
</evidence>
<comment type="caution">
    <text evidence="8">The sequence shown here is derived from an EMBL/GenBank/DDBJ whole genome shotgun (WGS) entry which is preliminary data.</text>
</comment>
<keyword evidence="2 6" id="KW-0479">Metal-binding</keyword>
<feature type="binding site" evidence="6">
    <location>
        <position position="95"/>
    </location>
    <ligand>
        <name>Fe cation</name>
        <dbReference type="ChEBI" id="CHEBI:24875"/>
        <note>catalytic</note>
    </ligand>
</feature>
<sequence>MNSGGVPKKSTVKIDFFSSSPKHVALPIQKVVRTADVLISDGSEPPPIPSEFISLAEATIQDAQAHLDDLPSMRPDTCLVHFYEPAFAHNGLRQDLYESSDSLQRGLPVVSISIGNAALFLYGNTNDEKKLDLVVLHSGDVLIYGGKSRPMFHKLEHIFGVSPGPLIRETAIRAGNLNLTLRQF</sequence>
<feature type="binding site" evidence="6">
    <location>
        <position position="153"/>
    </location>
    <ligand>
        <name>Fe cation</name>
        <dbReference type="ChEBI" id="CHEBI:24875"/>
        <note>catalytic</note>
    </ligand>
</feature>
<dbReference type="Gene3D" id="2.60.120.590">
    <property type="entry name" value="Alpha-ketoglutarate-dependent dioxygenase AlkB-like"/>
    <property type="match status" value="1"/>
</dbReference>
<comment type="cofactor">
    <cofactor evidence="6">
        <name>Fe(2+)</name>
        <dbReference type="ChEBI" id="CHEBI:29033"/>
    </cofactor>
    <text evidence="6">Binds 1 Fe(2+) ion per subunit.</text>
</comment>
<dbReference type="GO" id="GO:0005737">
    <property type="term" value="C:cytoplasm"/>
    <property type="evidence" value="ECO:0007669"/>
    <property type="project" value="TreeGrafter"/>
</dbReference>
<dbReference type="Pfam" id="PF13532">
    <property type="entry name" value="2OG-FeII_Oxy_2"/>
    <property type="match status" value="1"/>
</dbReference>
<dbReference type="InterPro" id="IPR027450">
    <property type="entry name" value="AlkB-like"/>
</dbReference>
<organism evidence="8 9">
    <name type="scientific">Deinandra increscens subsp. villosa</name>
    <dbReference type="NCBI Taxonomy" id="3103831"/>
    <lineage>
        <taxon>Eukaryota</taxon>
        <taxon>Viridiplantae</taxon>
        <taxon>Streptophyta</taxon>
        <taxon>Embryophyta</taxon>
        <taxon>Tracheophyta</taxon>
        <taxon>Spermatophyta</taxon>
        <taxon>Magnoliopsida</taxon>
        <taxon>eudicotyledons</taxon>
        <taxon>Gunneridae</taxon>
        <taxon>Pentapetalae</taxon>
        <taxon>asterids</taxon>
        <taxon>campanulids</taxon>
        <taxon>Asterales</taxon>
        <taxon>Asteraceae</taxon>
        <taxon>Asteroideae</taxon>
        <taxon>Heliantheae alliance</taxon>
        <taxon>Madieae</taxon>
        <taxon>Madiinae</taxon>
        <taxon>Deinandra</taxon>
    </lineage>
</organism>
<dbReference type="SUPFAM" id="SSF51197">
    <property type="entry name" value="Clavaminate synthase-like"/>
    <property type="match status" value="1"/>
</dbReference>
<comment type="similarity">
    <text evidence="1">Belongs to the alkB family.</text>
</comment>
<evidence type="ECO:0000256" key="5">
    <source>
        <dbReference type="ARBA" id="ARBA00023004"/>
    </source>
</evidence>
<protein>
    <recommendedName>
        <fullName evidence="7">Alpha-ketoglutarate-dependent dioxygenase AlkB-like domain-containing protein</fullName>
    </recommendedName>
</protein>
<dbReference type="InterPro" id="IPR037151">
    <property type="entry name" value="AlkB-like_sf"/>
</dbReference>
<dbReference type="GO" id="GO:0035515">
    <property type="term" value="F:oxidative RNA demethylase activity"/>
    <property type="evidence" value="ECO:0007669"/>
    <property type="project" value="TreeGrafter"/>
</dbReference>
<dbReference type="EMBL" id="JBCNJP010000015">
    <property type="protein sequence ID" value="KAK9066422.1"/>
    <property type="molecule type" value="Genomic_DNA"/>
</dbReference>
<feature type="domain" description="Alpha-ketoglutarate-dependent dioxygenase AlkB-like" evidence="7">
    <location>
        <begin position="42"/>
        <end position="182"/>
    </location>
</feature>
<proteinExistence type="inferred from homology"/>
<dbReference type="Proteomes" id="UP001408789">
    <property type="component" value="Unassembled WGS sequence"/>
</dbReference>
<evidence type="ECO:0000313" key="9">
    <source>
        <dbReference type="Proteomes" id="UP001408789"/>
    </source>
</evidence>
<name>A0AAP0D5U2_9ASTR</name>
<evidence type="ECO:0000313" key="8">
    <source>
        <dbReference type="EMBL" id="KAK9066422.1"/>
    </source>
</evidence>
<gene>
    <name evidence="8" type="ORF">SSX86_013744</name>
</gene>
<dbReference type="AlphaFoldDB" id="A0AAP0D5U2"/>
<evidence type="ECO:0000256" key="6">
    <source>
        <dbReference type="PIRSR" id="PIRSR604574-2"/>
    </source>
</evidence>
<dbReference type="GO" id="GO:0035513">
    <property type="term" value="P:oxidative RNA demethylation"/>
    <property type="evidence" value="ECO:0007669"/>
    <property type="project" value="TreeGrafter"/>
</dbReference>
<dbReference type="InterPro" id="IPR004574">
    <property type="entry name" value="Alkb"/>
</dbReference>
<keyword evidence="3" id="KW-0223">Dioxygenase</keyword>
<keyword evidence="4" id="KW-0560">Oxidoreductase</keyword>
<evidence type="ECO:0000256" key="2">
    <source>
        <dbReference type="ARBA" id="ARBA00022723"/>
    </source>
</evidence>
<evidence type="ECO:0000256" key="1">
    <source>
        <dbReference type="ARBA" id="ARBA00007879"/>
    </source>
</evidence>
<dbReference type="GO" id="GO:0008198">
    <property type="term" value="F:ferrous iron binding"/>
    <property type="evidence" value="ECO:0007669"/>
    <property type="project" value="TreeGrafter"/>
</dbReference>
<dbReference type="PANTHER" id="PTHR16557:SF10">
    <property type="entry name" value="2-OXOGLUTARATE-DEPENDENT DIOXYGENASE FAMILY PROTEIN"/>
    <property type="match status" value="1"/>
</dbReference>
<evidence type="ECO:0000256" key="3">
    <source>
        <dbReference type="ARBA" id="ARBA00022964"/>
    </source>
</evidence>
<evidence type="ECO:0000259" key="7">
    <source>
        <dbReference type="Pfam" id="PF13532"/>
    </source>
</evidence>
<dbReference type="PANTHER" id="PTHR16557">
    <property type="entry name" value="ALKYLATED DNA REPAIR PROTEIN ALKB-RELATED"/>
    <property type="match status" value="1"/>
</dbReference>
<keyword evidence="5 6" id="KW-0408">Iron</keyword>
<reference evidence="8 9" key="1">
    <citation type="submission" date="2024-04" db="EMBL/GenBank/DDBJ databases">
        <title>The reference genome of an endangered Asteraceae, Deinandra increscens subsp. villosa, native to the Central Coast of California.</title>
        <authorList>
            <person name="Guilliams M."/>
            <person name="Hasenstab-Lehman K."/>
            <person name="Meyer R."/>
            <person name="Mcevoy S."/>
        </authorList>
    </citation>
    <scope>NUCLEOTIDE SEQUENCE [LARGE SCALE GENOMIC DNA]</scope>
    <source>
        <tissue evidence="8">Leaf</tissue>
    </source>
</reference>
<keyword evidence="9" id="KW-1185">Reference proteome</keyword>
<accession>A0AAP0D5U2</accession>
<dbReference type="GO" id="GO:0035516">
    <property type="term" value="F:broad specificity oxidative DNA demethylase activity"/>
    <property type="evidence" value="ECO:0007669"/>
    <property type="project" value="TreeGrafter"/>
</dbReference>